<evidence type="ECO:0000313" key="4">
    <source>
        <dbReference type="EMBL" id="TNV84918.1"/>
    </source>
</evidence>
<reference evidence="3" key="1">
    <citation type="submission" date="2019-06" db="EMBL/GenBank/DDBJ databases">
        <authorList>
            <person name="Zheng W."/>
        </authorList>
    </citation>
    <scope>NUCLEOTIDE SEQUENCE</scope>
    <source>
        <strain evidence="3">QDHG01</strain>
    </source>
</reference>
<dbReference type="InterPro" id="IPR000626">
    <property type="entry name" value="Ubiquitin-like_dom"/>
</dbReference>
<dbReference type="InterPro" id="IPR039732">
    <property type="entry name" value="Hub1/Ubl5"/>
</dbReference>
<name>A0A8J8T838_HALGN</name>
<dbReference type="SMART" id="SM00213">
    <property type="entry name" value="UBQ"/>
    <property type="match status" value="1"/>
</dbReference>
<dbReference type="FunFam" id="3.10.20.90:FF:000052">
    <property type="entry name" value="Ubiquitin-like protein 5"/>
    <property type="match status" value="1"/>
</dbReference>
<dbReference type="OrthoDB" id="3881at2759"/>
<evidence type="ECO:0000313" key="3">
    <source>
        <dbReference type="EMBL" id="TNV84906.1"/>
    </source>
</evidence>
<proteinExistence type="predicted"/>
<dbReference type="Gene3D" id="3.10.20.90">
    <property type="entry name" value="Phosphatidylinositol 3-kinase Catalytic Subunit, Chain A, domain 1"/>
    <property type="match status" value="1"/>
</dbReference>
<keyword evidence="1" id="KW-0833">Ubl conjugation pathway</keyword>
<dbReference type="PROSITE" id="PS50053">
    <property type="entry name" value="UBIQUITIN_2"/>
    <property type="match status" value="1"/>
</dbReference>
<accession>A0A8J8T838</accession>
<dbReference type="SUPFAM" id="SSF54236">
    <property type="entry name" value="Ubiquitin-like"/>
    <property type="match status" value="1"/>
</dbReference>
<dbReference type="PANTHER" id="PTHR13042">
    <property type="entry name" value="UBIQUITIN-LIKE PROTEIN 5"/>
    <property type="match status" value="1"/>
</dbReference>
<dbReference type="EMBL" id="RRYP01002309">
    <property type="protein sequence ID" value="TNV84918.1"/>
    <property type="molecule type" value="Genomic_DNA"/>
</dbReference>
<protein>
    <recommendedName>
        <fullName evidence="2">Ubiquitin-like domain-containing protein</fullName>
    </recommendedName>
</protein>
<dbReference type="AlphaFoldDB" id="A0A8J8T838"/>
<feature type="domain" description="Ubiquitin-like" evidence="2">
    <location>
        <begin position="2"/>
        <end position="73"/>
    </location>
</feature>
<keyword evidence="5" id="KW-1185">Reference proteome</keyword>
<dbReference type="Pfam" id="PF00240">
    <property type="entry name" value="ubiquitin"/>
    <property type="match status" value="1"/>
</dbReference>
<evidence type="ECO:0000313" key="5">
    <source>
        <dbReference type="Proteomes" id="UP000785679"/>
    </source>
</evidence>
<dbReference type="InterPro" id="IPR029071">
    <property type="entry name" value="Ubiquitin-like_domsf"/>
</dbReference>
<organism evidence="3 5">
    <name type="scientific">Halteria grandinella</name>
    <dbReference type="NCBI Taxonomy" id="5974"/>
    <lineage>
        <taxon>Eukaryota</taxon>
        <taxon>Sar</taxon>
        <taxon>Alveolata</taxon>
        <taxon>Ciliophora</taxon>
        <taxon>Intramacronucleata</taxon>
        <taxon>Spirotrichea</taxon>
        <taxon>Stichotrichia</taxon>
        <taxon>Sporadotrichida</taxon>
        <taxon>Halteriidae</taxon>
        <taxon>Halteria</taxon>
    </lineage>
</organism>
<dbReference type="CDD" id="cd01791">
    <property type="entry name" value="Ubl_UBL5"/>
    <property type="match status" value="1"/>
</dbReference>
<evidence type="ECO:0000259" key="2">
    <source>
        <dbReference type="PROSITE" id="PS50053"/>
    </source>
</evidence>
<gene>
    <name evidence="4" type="ORF">FGO68_gene5242</name>
    <name evidence="3" type="ORF">FGO68_gene7274</name>
</gene>
<dbReference type="EMBL" id="RRYP01002319">
    <property type="protein sequence ID" value="TNV84906.1"/>
    <property type="molecule type" value="Genomic_DNA"/>
</dbReference>
<dbReference type="Proteomes" id="UP000785679">
    <property type="component" value="Unassembled WGS sequence"/>
</dbReference>
<evidence type="ECO:0000256" key="1">
    <source>
        <dbReference type="ARBA" id="ARBA00022786"/>
    </source>
</evidence>
<sequence length="73" mass="8561">MMEVIVNDRLGQKVRVKCMPEDTVGMLKQLIAAHTGCRADKIRLQKSHVIYKDQITLEDYEIKEGMQLEMYYN</sequence>
<comment type="caution">
    <text evidence="3">The sequence shown here is derived from an EMBL/GenBank/DDBJ whole genome shotgun (WGS) entry which is preliminary data.</text>
</comment>